<dbReference type="OrthoDB" id="773062at2759"/>
<evidence type="ECO:0000313" key="6">
    <source>
        <dbReference type="Proteomes" id="UP000554482"/>
    </source>
</evidence>
<keyword evidence="2" id="KW-0325">Glycoprotein</keyword>
<keyword evidence="6" id="KW-1185">Reference proteome</keyword>
<accession>A0A7J6VVV6</accession>
<dbReference type="SMART" id="SM01045">
    <property type="entry name" value="BURP"/>
    <property type="match status" value="1"/>
</dbReference>
<dbReference type="PANTHER" id="PTHR31458">
    <property type="entry name" value="POLYGALACTURONASE 1 BETA-LIKE PROTEIN 2"/>
    <property type="match status" value="1"/>
</dbReference>
<evidence type="ECO:0000256" key="3">
    <source>
        <dbReference type="SAM" id="MobiDB-lite"/>
    </source>
</evidence>
<keyword evidence="1" id="KW-0732">Signal</keyword>
<dbReference type="Pfam" id="PF03181">
    <property type="entry name" value="BURP"/>
    <property type="match status" value="1"/>
</dbReference>
<gene>
    <name evidence="5" type="ORF">FRX31_021930</name>
</gene>
<comment type="caution">
    <text evidence="5">The sequence shown here is derived from an EMBL/GenBank/DDBJ whole genome shotgun (WGS) entry which is preliminary data.</text>
</comment>
<feature type="domain" description="BURP" evidence="4">
    <location>
        <begin position="402"/>
        <end position="616"/>
    </location>
</feature>
<dbReference type="Proteomes" id="UP000554482">
    <property type="component" value="Unassembled WGS sequence"/>
</dbReference>
<organism evidence="5 6">
    <name type="scientific">Thalictrum thalictroides</name>
    <name type="common">Rue-anemone</name>
    <name type="synonym">Anemone thalictroides</name>
    <dbReference type="NCBI Taxonomy" id="46969"/>
    <lineage>
        <taxon>Eukaryota</taxon>
        <taxon>Viridiplantae</taxon>
        <taxon>Streptophyta</taxon>
        <taxon>Embryophyta</taxon>
        <taxon>Tracheophyta</taxon>
        <taxon>Spermatophyta</taxon>
        <taxon>Magnoliopsida</taxon>
        <taxon>Ranunculales</taxon>
        <taxon>Ranunculaceae</taxon>
        <taxon>Thalictroideae</taxon>
        <taxon>Thalictrum</taxon>
    </lineage>
</organism>
<dbReference type="InterPro" id="IPR004873">
    <property type="entry name" value="BURP_dom"/>
</dbReference>
<reference evidence="5 6" key="1">
    <citation type="submission" date="2020-06" db="EMBL/GenBank/DDBJ databases">
        <title>Transcriptomic and genomic resources for Thalictrum thalictroides and T. hernandezii: Facilitating candidate gene discovery in an emerging model plant lineage.</title>
        <authorList>
            <person name="Arias T."/>
            <person name="Riano-Pachon D.M."/>
            <person name="Di Stilio V.S."/>
        </authorList>
    </citation>
    <scope>NUCLEOTIDE SEQUENCE [LARGE SCALE GENOMIC DNA]</scope>
    <source>
        <strain evidence="6">cv. WT478/WT964</strain>
        <tissue evidence="5">Leaves</tissue>
    </source>
</reference>
<name>A0A7J6VVV6_THATH</name>
<dbReference type="PANTHER" id="PTHR31458:SF2">
    <property type="entry name" value="POLYGALACTURONASE 1 BETA-LIKE PROTEIN 2"/>
    <property type="match status" value="1"/>
</dbReference>
<proteinExistence type="predicted"/>
<evidence type="ECO:0000256" key="2">
    <source>
        <dbReference type="ARBA" id="ARBA00023180"/>
    </source>
</evidence>
<protein>
    <submittedName>
        <fullName evidence="5">Polygalacturonase 1 beta-like protein</fullName>
    </submittedName>
</protein>
<evidence type="ECO:0000313" key="5">
    <source>
        <dbReference type="EMBL" id="KAF5188482.1"/>
    </source>
</evidence>
<evidence type="ECO:0000259" key="4">
    <source>
        <dbReference type="PROSITE" id="PS51277"/>
    </source>
</evidence>
<dbReference type="PROSITE" id="PS51277">
    <property type="entry name" value="BURP"/>
    <property type="match status" value="1"/>
</dbReference>
<feature type="compositionally biased region" description="Low complexity" evidence="3">
    <location>
        <begin position="369"/>
        <end position="388"/>
    </location>
</feature>
<sequence>MQVSLAGTISETTGEKNPFTAKASLLRYWNRQINNNLPKPDFLLSKASPLSAIDSASLTKFADQKTLSTHFQSFCSSANLFCFSDLSQTLQKHDKDANFVSYSDKNFTSYGNSRLGGLDSFSNYSDGLNEPLDSFRRYSHSSSGHNDKFANYAPDGNVADGSFTTYGSSSVGGTSEFKSYDRAVNVPNLRFTSYNSDSSGRKQGFNSYSESTNAGNQAFVSYGKNGNGAPHEFTNYAKSSNVMGSSFTAYGEEGNGANNSFTSYGFDGNVPQNHFTSYGDGDNGGTDTFTSYRDQSNVGDDSFQSYGKNSNAEKVNFINYGKSFNQGTDSFKGYGKGSVNHEIGFKTYGFNSTFKDYSKKGISFGQYTSKSSSSSSSSSLSITSSSSSNGKVVNRWVEPGKFFHESMLKEGTIMPMPDIKDKMPKRSFLPRTITSKLPFSGKGVTELKQIFHANENSSMEKIIEDTVEECERKPSEGESKQCVGSVEDMIDFAVSVLGNNLVVRSTENVKGSKEDVMIGKVKGINGGEVTKSVSCHQSLFPYMVYYCHSVPKVRVYEADILDVKTKTKINKGVAICHLDTSVWSSSHGAFVALGSSPGHTEVCHWIFENDMTWAKADH</sequence>
<dbReference type="AlphaFoldDB" id="A0A7J6VVV6"/>
<feature type="region of interest" description="Disordered" evidence="3">
    <location>
        <begin position="368"/>
        <end position="390"/>
    </location>
</feature>
<dbReference type="EMBL" id="JABWDY010026707">
    <property type="protein sequence ID" value="KAF5188482.1"/>
    <property type="molecule type" value="Genomic_DNA"/>
</dbReference>
<evidence type="ECO:0000256" key="1">
    <source>
        <dbReference type="ARBA" id="ARBA00022729"/>
    </source>
</evidence>
<dbReference type="InterPro" id="IPR051897">
    <property type="entry name" value="PG-associated_BURP"/>
</dbReference>